<name>A0A833ZE76_9CHIR</name>
<sequence length="124" mass="13250">MSLLVAPGEALGESTFCITMQWKANRRRAGSWGASTNTSPKIHCICPTLEWTSLAVGVLGERGSTSPSTGDMPNAGLSTLPFILTSTLKSMQMMKLMLREVTSGSQHHMAQVNGRALTVDLDPS</sequence>
<evidence type="ECO:0000313" key="2">
    <source>
        <dbReference type="Proteomes" id="UP000664940"/>
    </source>
</evidence>
<proteinExistence type="predicted"/>
<reference evidence="1 2" key="1">
    <citation type="journal article" date="2020" name="Nature">
        <title>Six reference-quality genomes reveal evolution of bat adaptations.</title>
        <authorList>
            <person name="Jebb D."/>
            <person name="Huang Z."/>
            <person name="Pippel M."/>
            <person name="Hughes G.M."/>
            <person name="Lavrichenko K."/>
            <person name="Devanna P."/>
            <person name="Winkler S."/>
            <person name="Jermiin L.S."/>
            <person name="Skirmuntt E.C."/>
            <person name="Katzourakis A."/>
            <person name="Burkitt-Gray L."/>
            <person name="Ray D.A."/>
            <person name="Sullivan K.A.M."/>
            <person name="Roscito J.G."/>
            <person name="Kirilenko B.M."/>
            <person name="Davalos L.M."/>
            <person name="Corthals A.P."/>
            <person name="Power M.L."/>
            <person name="Jones G."/>
            <person name="Ransome R.D."/>
            <person name="Dechmann D.K.N."/>
            <person name="Locatelli A.G."/>
            <person name="Puechmaille S.J."/>
            <person name="Fedrigo O."/>
            <person name="Jarvis E.D."/>
            <person name="Hiller M."/>
            <person name="Vernes S.C."/>
            <person name="Myers E.W."/>
            <person name="Teeling E.C."/>
        </authorList>
    </citation>
    <scope>NUCLEOTIDE SEQUENCE [LARGE SCALE GENOMIC DNA]</scope>
    <source>
        <strain evidence="1">Bat1K_MPI-CBG_1</strain>
    </source>
</reference>
<protein>
    <submittedName>
        <fullName evidence="1">Uncharacterized protein</fullName>
    </submittedName>
</protein>
<gene>
    <name evidence="1" type="ORF">HJG60_012283</name>
</gene>
<organism evidence="1 2">
    <name type="scientific">Phyllostomus discolor</name>
    <name type="common">pale spear-nosed bat</name>
    <dbReference type="NCBI Taxonomy" id="89673"/>
    <lineage>
        <taxon>Eukaryota</taxon>
        <taxon>Metazoa</taxon>
        <taxon>Chordata</taxon>
        <taxon>Craniata</taxon>
        <taxon>Vertebrata</taxon>
        <taxon>Euteleostomi</taxon>
        <taxon>Mammalia</taxon>
        <taxon>Eutheria</taxon>
        <taxon>Laurasiatheria</taxon>
        <taxon>Chiroptera</taxon>
        <taxon>Yangochiroptera</taxon>
        <taxon>Phyllostomidae</taxon>
        <taxon>Phyllostominae</taxon>
        <taxon>Phyllostomus</taxon>
    </lineage>
</organism>
<dbReference type="AlphaFoldDB" id="A0A833ZE76"/>
<dbReference type="EMBL" id="JABVXQ010000009">
    <property type="protein sequence ID" value="KAF6090944.1"/>
    <property type="molecule type" value="Genomic_DNA"/>
</dbReference>
<accession>A0A833ZE76</accession>
<dbReference type="Proteomes" id="UP000664940">
    <property type="component" value="Unassembled WGS sequence"/>
</dbReference>
<evidence type="ECO:0000313" key="1">
    <source>
        <dbReference type="EMBL" id="KAF6090944.1"/>
    </source>
</evidence>
<comment type="caution">
    <text evidence="1">The sequence shown here is derived from an EMBL/GenBank/DDBJ whole genome shotgun (WGS) entry which is preliminary data.</text>
</comment>